<evidence type="ECO:0000256" key="5">
    <source>
        <dbReference type="ARBA" id="ARBA00022833"/>
    </source>
</evidence>
<dbReference type="Proteomes" id="UP001208935">
    <property type="component" value="Unassembled WGS sequence"/>
</dbReference>
<feature type="active site" description="Proton donor/acceptor" evidence="9">
    <location>
        <position position="163"/>
    </location>
</feature>
<accession>A0ABT3KR14</accession>
<evidence type="ECO:0000256" key="2">
    <source>
        <dbReference type="ARBA" id="ARBA00022670"/>
    </source>
</evidence>
<dbReference type="CDD" id="cd14840">
    <property type="entry name" value="D-Ala-D-Ala_dipeptidase_Aad"/>
    <property type="match status" value="1"/>
</dbReference>
<dbReference type="EMBL" id="QZCW01000001">
    <property type="protein sequence ID" value="MCW5320240.1"/>
    <property type="molecule type" value="Genomic_DNA"/>
</dbReference>
<evidence type="ECO:0000256" key="3">
    <source>
        <dbReference type="ARBA" id="ARBA00022723"/>
    </source>
</evidence>
<evidence type="ECO:0000313" key="12">
    <source>
        <dbReference type="Proteomes" id="UP001208935"/>
    </source>
</evidence>
<comment type="similarity">
    <text evidence="9 10">Belongs to the peptidase M15D family.</text>
</comment>
<dbReference type="PANTHER" id="PTHR43126">
    <property type="entry name" value="D-ALANYL-D-ALANINE DIPEPTIDASE"/>
    <property type="match status" value="1"/>
</dbReference>
<protein>
    <recommendedName>
        <fullName evidence="9 10">D-alanyl-D-alanine dipeptidase</fullName>
        <shortName evidence="9 10">D-Ala-D-Ala dipeptidase</shortName>
        <ecNumber evidence="9 10">3.4.13.22</ecNumber>
    </recommendedName>
</protein>
<proteinExistence type="inferred from homology"/>
<evidence type="ECO:0000256" key="4">
    <source>
        <dbReference type="ARBA" id="ARBA00022801"/>
    </source>
</evidence>
<evidence type="ECO:0000256" key="7">
    <source>
        <dbReference type="ARBA" id="ARBA00023049"/>
    </source>
</evidence>
<keyword evidence="7 9" id="KW-0482">Metalloprotease</keyword>
<evidence type="ECO:0000256" key="6">
    <source>
        <dbReference type="ARBA" id="ARBA00022997"/>
    </source>
</evidence>
<dbReference type="InterPro" id="IPR000755">
    <property type="entry name" value="A_A_dipeptidase"/>
</dbReference>
<dbReference type="Pfam" id="PF01427">
    <property type="entry name" value="Peptidase_M15"/>
    <property type="match status" value="1"/>
</dbReference>
<dbReference type="Gene3D" id="3.30.1380.10">
    <property type="match status" value="1"/>
</dbReference>
<dbReference type="PIRSF" id="PIRSF026671">
    <property type="entry name" value="AA_dipeptidase"/>
    <property type="match status" value="1"/>
</dbReference>
<dbReference type="InterPro" id="IPR009045">
    <property type="entry name" value="Zn_M74/Hedgehog-like"/>
</dbReference>
<feature type="binding site" evidence="9">
    <location>
        <position position="99"/>
    </location>
    <ligand>
        <name>Zn(2+)</name>
        <dbReference type="ChEBI" id="CHEBI:29105"/>
        <note>catalytic</note>
    </ligand>
</feature>
<comment type="caution">
    <text evidence="11">The sequence shown here is derived from an EMBL/GenBank/DDBJ whole genome shotgun (WGS) entry which is preliminary data.</text>
</comment>
<feature type="binding site" evidence="9">
    <location>
        <position position="106"/>
    </location>
    <ligand>
        <name>Zn(2+)</name>
        <dbReference type="ChEBI" id="CHEBI:29105"/>
        <note>catalytic</note>
    </ligand>
</feature>
<evidence type="ECO:0000256" key="10">
    <source>
        <dbReference type="PIRNR" id="PIRNR026671"/>
    </source>
</evidence>
<comment type="function">
    <text evidence="9 10">Catalyzes hydrolysis of the D-alanyl-D-alanine dipeptide.</text>
</comment>
<gene>
    <name evidence="9" type="primary">ddpX</name>
    <name evidence="11" type="ORF">D5039_03300</name>
</gene>
<dbReference type="EC" id="3.4.13.22" evidence="9 10"/>
<evidence type="ECO:0000256" key="8">
    <source>
        <dbReference type="ARBA" id="ARBA00023316"/>
    </source>
</evidence>
<keyword evidence="4 9" id="KW-0378">Hydrolase</keyword>
<keyword evidence="3 9" id="KW-0479">Metal-binding</keyword>
<keyword evidence="8 10" id="KW-0961">Cell wall biogenesis/degradation</keyword>
<organism evidence="11 12">
    <name type="scientific">Verminephrobacter aporrectodeae subsp. tuberculatae</name>
    <dbReference type="NCBI Taxonomy" id="1110392"/>
    <lineage>
        <taxon>Bacteria</taxon>
        <taxon>Pseudomonadati</taxon>
        <taxon>Pseudomonadota</taxon>
        <taxon>Betaproteobacteria</taxon>
        <taxon>Burkholderiales</taxon>
        <taxon>Comamonadaceae</taxon>
        <taxon>Verminephrobacter</taxon>
    </lineage>
</organism>
<evidence type="ECO:0000313" key="11">
    <source>
        <dbReference type="EMBL" id="MCW5320240.1"/>
    </source>
</evidence>
<dbReference type="NCBIfam" id="NF007557">
    <property type="entry name" value="PRK10178.1"/>
    <property type="match status" value="1"/>
</dbReference>
<evidence type="ECO:0000256" key="9">
    <source>
        <dbReference type="HAMAP-Rule" id="MF_01924"/>
    </source>
</evidence>
<keyword evidence="6 9" id="KW-0224">Dipeptidase</keyword>
<comment type="cofactor">
    <cofactor evidence="9">
        <name>Zn(2+)</name>
        <dbReference type="ChEBI" id="CHEBI:29105"/>
    </cofactor>
    <text evidence="9">Binds 1 zinc ion per subunit.</text>
</comment>
<keyword evidence="12" id="KW-1185">Reference proteome</keyword>
<name>A0ABT3KR14_9BURK</name>
<evidence type="ECO:0000256" key="1">
    <source>
        <dbReference type="ARBA" id="ARBA00001362"/>
    </source>
</evidence>
<feature type="binding site" evidence="9">
    <location>
        <position position="166"/>
    </location>
    <ligand>
        <name>Zn(2+)</name>
        <dbReference type="ChEBI" id="CHEBI:29105"/>
        <note>catalytic</note>
    </ligand>
</feature>
<reference evidence="12" key="1">
    <citation type="submission" date="2023-07" db="EMBL/GenBank/DDBJ databases">
        <title>Verminephrobacter genomes.</title>
        <authorList>
            <person name="Lund M.B."/>
        </authorList>
    </citation>
    <scope>NUCLEOTIDE SEQUENCE [LARGE SCALE GENOMIC DNA]</scope>
    <source>
        <strain evidence="12">AtM5-05</strain>
    </source>
</reference>
<keyword evidence="2 9" id="KW-0645">Protease</keyword>
<dbReference type="HAMAP" id="MF_01924">
    <property type="entry name" value="A_A_dipeptidase"/>
    <property type="match status" value="1"/>
</dbReference>
<keyword evidence="5 9" id="KW-0862">Zinc</keyword>
<sequence length="204" mass="22694">MNATHDPMLLETISHPSIDIDLLYASADNLTRRPIYQRTVALLHPHALQVLLRAAALAAAQNLRLRVFDAYRPVAAQWLLWKVLPDPNFVADPRQGPMHSRGVAVDLTLANSAGEPLDMGTDFDDMTAQSGHGRTDVPIVAQRNRALLLGLMVASGFAHNPKEWWHYNLPHWRDYPPLSDEVEGLRLMNFQAAGADSLLPSRGR</sequence>
<dbReference type="PANTHER" id="PTHR43126:SF1">
    <property type="entry name" value="D-ALANYL-D-ALANINE DIPEPTIDASE"/>
    <property type="match status" value="1"/>
</dbReference>
<comment type="catalytic activity">
    <reaction evidence="1 9 10">
        <text>D-alanyl-D-alanine + H2O = 2 D-alanine</text>
        <dbReference type="Rhea" id="RHEA:20661"/>
        <dbReference type="ChEBI" id="CHEBI:15377"/>
        <dbReference type="ChEBI" id="CHEBI:57416"/>
        <dbReference type="ChEBI" id="CHEBI:57822"/>
        <dbReference type="EC" id="3.4.13.22"/>
    </reaction>
</comment>
<feature type="site" description="Transition state stabilizer" evidence="9">
    <location>
        <position position="72"/>
    </location>
</feature>
<dbReference type="SUPFAM" id="SSF55166">
    <property type="entry name" value="Hedgehog/DD-peptidase"/>
    <property type="match status" value="1"/>
</dbReference>